<proteinExistence type="predicted"/>
<reference evidence="1" key="1">
    <citation type="submission" date="2009-10" db="EMBL/GenBank/DDBJ databases">
        <title>Diversity of trophic interactions inside an arsenic-rich microbial ecosystem.</title>
        <authorList>
            <person name="Bertin P.N."/>
            <person name="Heinrich-Salmeron A."/>
            <person name="Pelletier E."/>
            <person name="Goulhen-Chollet F."/>
            <person name="Arsene-Ploetze F."/>
            <person name="Gallien S."/>
            <person name="Calteau A."/>
            <person name="Vallenet D."/>
            <person name="Casiot C."/>
            <person name="Chane-Woon-Ming B."/>
            <person name="Giloteaux L."/>
            <person name="Barakat M."/>
            <person name="Bonnefoy V."/>
            <person name="Bruneel O."/>
            <person name="Chandler M."/>
            <person name="Cleiss J."/>
            <person name="Duran R."/>
            <person name="Elbaz-Poulichet F."/>
            <person name="Fonknechten N."/>
            <person name="Lauga B."/>
            <person name="Mornico D."/>
            <person name="Ortet P."/>
            <person name="Schaeffer C."/>
            <person name="Siguier P."/>
            <person name="Alexander Thil Smith A."/>
            <person name="Van Dorsselaer A."/>
            <person name="Weissenbach J."/>
            <person name="Medigue C."/>
            <person name="Le Paslier D."/>
        </authorList>
    </citation>
    <scope>NUCLEOTIDE SEQUENCE</scope>
</reference>
<accession>E6PH36</accession>
<comment type="caution">
    <text evidence="1">The sequence shown here is derived from an EMBL/GenBank/DDBJ whole genome shotgun (WGS) entry which is preliminary data.</text>
</comment>
<organism evidence="1">
    <name type="scientific">mine drainage metagenome</name>
    <dbReference type="NCBI Taxonomy" id="410659"/>
    <lineage>
        <taxon>unclassified sequences</taxon>
        <taxon>metagenomes</taxon>
        <taxon>ecological metagenomes</taxon>
    </lineage>
</organism>
<protein>
    <submittedName>
        <fullName evidence="1">Uncharacterized protein</fullName>
    </submittedName>
</protein>
<dbReference type="EMBL" id="CABL01000016">
    <property type="protein sequence ID" value="CBH75774.1"/>
    <property type="molecule type" value="Genomic_DNA"/>
</dbReference>
<dbReference type="AlphaFoldDB" id="E6PH36"/>
<name>E6PH36_9ZZZZ</name>
<sequence length="63" mass="6948">MVIHFALSVWADSLNTAPAPIETPACTFQIATRTSEALLTQASIAAFQPSLFRHEWGCREFVP</sequence>
<evidence type="ECO:0000313" key="1">
    <source>
        <dbReference type="EMBL" id="CBH75774.1"/>
    </source>
</evidence>
<gene>
    <name evidence="1" type="ORF">CARN1_1172</name>
</gene>